<evidence type="ECO:0000256" key="1">
    <source>
        <dbReference type="ARBA" id="ARBA00003474"/>
    </source>
</evidence>
<organism evidence="9 10">
    <name type="scientific">Periconia digitata</name>
    <dbReference type="NCBI Taxonomy" id="1303443"/>
    <lineage>
        <taxon>Eukaryota</taxon>
        <taxon>Fungi</taxon>
        <taxon>Dikarya</taxon>
        <taxon>Ascomycota</taxon>
        <taxon>Pezizomycotina</taxon>
        <taxon>Dothideomycetes</taxon>
        <taxon>Pleosporomycetidae</taxon>
        <taxon>Pleosporales</taxon>
        <taxon>Massarineae</taxon>
        <taxon>Periconiaceae</taxon>
        <taxon>Periconia</taxon>
    </lineage>
</organism>
<dbReference type="EMBL" id="CAOQHR010000012">
    <property type="protein sequence ID" value="CAI6341439.1"/>
    <property type="molecule type" value="Genomic_DNA"/>
</dbReference>
<dbReference type="Proteomes" id="UP001152607">
    <property type="component" value="Unassembled WGS sequence"/>
</dbReference>
<dbReference type="Pfam" id="PF05207">
    <property type="entry name" value="Zn_ribbon_CSL"/>
    <property type="match status" value="1"/>
</dbReference>
<evidence type="ECO:0000256" key="6">
    <source>
        <dbReference type="SAM" id="MobiDB-lite"/>
    </source>
</evidence>
<dbReference type="Gene3D" id="1.10.287.110">
    <property type="entry name" value="DnaJ domain"/>
    <property type="match status" value="1"/>
</dbReference>
<feature type="region of interest" description="Disordered" evidence="6">
    <location>
        <begin position="195"/>
        <end position="237"/>
    </location>
</feature>
<evidence type="ECO:0000256" key="3">
    <source>
        <dbReference type="ARBA" id="ARBA00021797"/>
    </source>
</evidence>
<name>A0A9W4UTA7_9PLEO</name>
<evidence type="ECO:0000313" key="9">
    <source>
        <dbReference type="EMBL" id="CAI6341439.1"/>
    </source>
</evidence>
<evidence type="ECO:0000256" key="4">
    <source>
        <dbReference type="ARBA" id="ARBA00022723"/>
    </source>
</evidence>
<feature type="region of interest" description="Disordered" evidence="6">
    <location>
        <begin position="76"/>
        <end position="106"/>
    </location>
</feature>
<keyword evidence="5" id="KW-0408">Iron</keyword>
<feature type="region of interest" description="Disordered" evidence="6">
    <location>
        <begin position="1"/>
        <end position="62"/>
    </location>
</feature>
<dbReference type="Gene3D" id="3.10.660.10">
    <property type="entry name" value="DPH Zinc finger"/>
    <property type="match status" value="1"/>
</dbReference>
<comment type="function">
    <text evidence="1">Required for the first step of diphthamide biosynthesis, the transfer of 3-amino-3-carboxypropyl from S-adenosyl-L-methionine to a histidine residue. Diphthamide is a post-translational modification of histidine which occurs in elongation factor 2.</text>
</comment>
<evidence type="ECO:0000313" key="10">
    <source>
        <dbReference type="Proteomes" id="UP001152607"/>
    </source>
</evidence>
<comment type="caution">
    <text evidence="9">The sequence shown here is derived from an EMBL/GenBank/DDBJ whole genome shotgun (WGS) entry which is preliminary data.</text>
</comment>
<feature type="compositionally biased region" description="Acidic residues" evidence="6">
    <location>
        <begin position="223"/>
        <end position="233"/>
    </location>
</feature>
<sequence>MTPTPRRTATEPTNRTSNRDTARMNDHYSVLGLQWARPSSQKASGHGQAGRHAAPPTPLHPDALKKAYRSALLKAHPDKAPPVPPPYPRGNTTASAPSPCTPSTTTTAISRAETETEAQQPSIDAIKLAYAVLGNPAQKKEYDASFRLSLHAHSYSSSFSAAAAAAAAAAHDSSISSFDLEALDIFDLDDFTISSSSSSSFPRHRCRRDPTDAENNADGNASAEEEEEEDDDGGGAKSEWCRRCHRCGADPGFRVDEVELERAVAADVEEVVLGCAGCSLFVRVQFGVE</sequence>
<dbReference type="InterPro" id="IPR036671">
    <property type="entry name" value="DPH_MB_sf"/>
</dbReference>
<dbReference type="InterPro" id="IPR007872">
    <property type="entry name" value="DPH_MB_dom"/>
</dbReference>
<comment type="similarity">
    <text evidence="2">Belongs to the DPH4 family.</text>
</comment>
<evidence type="ECO:0000256" key="2">
    <source>
        <dbReference type="ARBA" id="ARBA00006169"/>
    </source>
</evidence>
<feature type="compositionally biased region" description="Low complexity" evidence="6">
    <location>
        <begin position="1"/>
        <end position="16"/>
    </location>
</feature>
<dbReference type="InterPro" id="IPR001623">
    <property type="entry name" value="DnaJ_domain"/>
</dbReference>
<dbReference type="PROSITE" id="PS51074">
    <property type="entry name" value="DPH_MB"/>
    <property type="match status" value="1"/>
</dbReference>
<dbReference type="SUPFAM" id="SSF46565">
    <property type="entry name" value="Chaperone J-domain"/>
    <property type="match status" value="1"/>
</dbReference>
<protein>
    <recommendedName>
        <fullName evidence="3">Diphthamide biosynthesis protein 4</fullName>
    </recommendedName>
</protein>
<evidence type="ECO:0000259" key="7">
    <source>
        <dbReference type="PROSITE" id="PS50076"/>
    </source>
</evidence>
<feature type="compositionally biased region" description="Basic and acidic residues" evidence="6">
    <location>
        <begin position="17"/>
        <end position="26"/>
    </location>
</feature>
<feature type="compositionally biased region" description="Low complexity" evidence="6">
    <location>
        <begin position="92"/>
        <end position="106"/>
    </location>
</feature>
<dbReference type="OrthoDB" id="445556at2759"/>
<evidence type="ECO:0000256" key="5">
    <source>
        <dbReference type="ARBA" id="ARBA00023004"/>
    </source>
</evidence>
<dbReference type="PROSITE" id="PS50076">
    <property type="entry name" value="DNAJ_2"/>
    <property type="match status" value="1"/>
</dbReference>
<accession>A0A9W4UTA7</accession>
<proteinExistence type="inferred from homology"/>
<dbReference type="GO" id="GO:0046872">
    <property type="term" value="F:metal ion binding"/>
    <property type="evidence" value="ECO:0007669"/>
    <property type="project" value="UniProtKB-KW"/>
</dbReference>
<feature type="compositionally biased region" description="Low complexity" evidence="6">
    <location>
        <begin position="213"/>
        <end position="222"/>
    </location>
</feature>
<feature type="domain" description="DPH-type MB" evidence="8">
    <location>
        <begin position="222"/>
        <end position="287"/>
    </location>
</feature>
<dbReference type="InterPro" id="IPR036869">
    <property type="entry name" value="J_dom_sf"/>
</dbReference>
<gene>
    <name evidence="9" type="ORF">PDIGIT_LOCUS14636</name>
</gene>
<keyword evidence="10" id="KW-1185">Reference proteome</keyword>
<evidence type="ECO:0000259" key="8">
    <source>
        <dbReference type="PROSITE" id="PS51074"/>
    </source>
</evidence>
<dbReference type="SUPFAM" id="SSF144217">
    <property type="entry name" value="CSL zinc finger"/>
    <property type="match status" value="1"/>
</dbReference>
<reference evidence="9" key="1">
    <citation type="submission" date="2023-01" db="EMBL/GenBank/DDBJ databases">
        <authorList>
            <person name="Van Ghelder C."/>
            <person name="Rancurel C."/>
        </authorList>
    </citation>
    <scope>NUCLEOTIDE SEQUENCE</scope>
    <source>
        <strain evidence="9">CNCM I-4278</strain>
    </source>
</reference>
<feature type="domain" description="J" evidence="7">
    <location>
        <begin position="26"/>
        <end position="146"/>
    </location>
</feature>
<keyword evidence="4" id="KW-0479">Metal-binding</keyword>
<dbReference type="AlphaFoldDB" id="A0A9W4UTA7"/>